<gene>
    <name evidence="5" type="ORF">HannXRQ_Chr17g0565751</name>
</gene>
<proteinExistence type="predicted"/>
<evidence type="ECO:0000256" key="1">
    <source>
        <dbReference type="ARBA" id="ARBA00004479"/>
    </source>
</evidence>
<dbReference type="InterPro" id="IPR001611">
    <property type="entry name" value="Leu-rich_rpt"/>
</dbReference>
<accession>A0A251RTK7</accession>
<dbReference type="FunFam" id="3.80.10.10:FF:000433">
    <property type="entry name" value="Putative LRR receptor-like serine/threonine-protein kinase isoform A"/>
    <property type="match status" value="1"/>
</dbReference>
<keyword evidence="6" id="KW-1185">Reference proteome</keyword>
<evidence type="ECO:0000256" key="3">
    <source>
        <dbReference type="SAM" id="SignalP"/>
    </source>
</evidence>
<sequence>MVFLFCLLFFYYCNTSFDYELYFLLISSQNISTSLPTEFTKLPYLQLLDLSRNYLRGTIPPEWATMRLSNLSLMGNRLSGRFPTALTKIATLLYLSIEGNRFSGPIPKEIANLKNLDKLDLSSNDFTGHLPAALAKLTNLTYLRICDNNFTGKIPNFISQWTQIERLDIQGSSFEGPIPSSIFALTQLRDLRISDLKGGGSTFPSLENMLKLSILVLRNCLIHGKIPNYFKDMMYLNTM</sequence>
<name>A0A251RTK7_HELAN</name>
<dbReference type="InterPro" id="IPR051824">
    <property type="entry name" value="LRR_Rcpt-Like_S/T_Kinase"/>
</dbReference>
<dbReference type="Proteomes" id="UP000215914">
    <property type="component" value="Chromosome 17"/>
</dbReference>
<feature type="signal peptide" evidence="3">
    <location>
        <begin position="1"/>
        <end position="15"/>
    </location>
</feature>
<dbReference type="Pfam" id="PF00560">
    <property type="entry name" value="LRR_1"/>
    <property type="match status" value="1"/>
</dbReference>
<dbReference type="GO" id="GO:0016020">
    <property type="term" value="C:membrane"/>
    <property type="evidence" value="ECO:0007669"/>
    <property type="project" value="UniProtKB-SubCell"/>
</dbReference>
<evidence type="ECO:0000313" key="6">
    <source>
        <dbReference type="Proteomes" id="UP000215914"/>
    </source>
</evidence>
<dbReference type="PANTHER" id="PTHR48006:SF68">
    <property type="entry name" value="PROTEIN KINASE DOMAIN-CONTAINING PROTEIN"/>
    <property type="match status" value="1"/>
</dbReference>
<dbReference type="AlphaFoldDB" id="A0A251RTK7"/>
<evidence type="ECO:0000256" key="2">
    <source>
        <dbReference type="ARBA" id="ARBA00022737"/>
    </source>
</evidence>
<dbReference type="SUPFAM" id="SSF52058">
    <property type="entry name" value="L domain-like"/>
    <property type="match status" value="1"/>
</dbReference>
<dbReference type="InterPro" id="IPR055414">
    <property type="entry name" value="LRR_R13L4/SHOC2-like"/>
</dbReference>
<feature type="chain" id="PRO_5012784043" evidence="3">
    <location>
        <begin position="16"/>
        <end position="239"/>
    </location>
</feature>
<evidence type="ECO:0000259" key="4">
    <source>
        <dbReference type="Pfam" id="PF23598"/>
    </source>
</evidence>
<dbReference type="InParanoid" id="A0A251RTK7"/>
<reference evidence="6" key="1">
    <citation type="journal article" date="2017" name="Nature">
        <title>The sunflower genome provides insights into oil metabolism, flowering and Asterid evolution.</title>
        <authorList>
            <person name="Badouin H."/>
            <person name="Gouzy J."/>
            <person name="Grassa C.J."/>
            <person name="Murat F."/>
            <person name="Staton S.E."/>
            <person name="Cottret L."/>
            <person name="Lelandais-Briere C."/>
            <person name="Owens G.L."/>
            <person name="Carrere S."/>
            <person name="Mayjonade B."/>
            <person name="Legrand L."/>
            <person name="Gill N."/>
            <person name="Kane N.C."/>
            <person name="Bowers J.E."/>
            <person name="Hubner S."/>
            <person name="Bellec A."/>
            <person name="Berard A."/>
            <person name="Berges H."/>
            <person name="Blanchet N."/>
            <person name="Boniface M.C."/>
            <person name="Brunel D."/>
            <person name="Catrice O."/>
            <person name="Chaidir N."/>
            <person name="Claudel C."/>
            <person name="Donnadieu C."/>
            <person name="Faraut T."/>
            <person name="Fievet G."/>
            <person name="Helmstetter N."/>
            <person name="King M."/>
            <person name="Knapp S.J."/>
            <person name="Lai Z."/>
            <person name="Le Paslier M.C."/>
            <person name="Lippi Y."/>
            <person name="Lorenzon L."/>
            <person name="Mandel J.R."/>
            <person name="Marage G."/>
            <person name="Marchand G."/>
            <person name="Marquand E."/>
            <person name="Bret-Mestries E."/>
            <person name="Morien E."/>
            <person name="Nambeesan S."/>
            <person name="Nguyen T."/>
            <person name="Pegot-Espagnet P."/>
            <person name="Pouilly N."/>
            <person name="Raftis F."/>
            <person name="Sallet E."/>
            <person name="Schiex T."/>
            <person name="Thomas J."/>
            <person name="Vandecasteele C."/>
            <person name="Vares D."/>
            <person name="Vear F."/>
            <person name="Vautrin S."/>
            <person name="Crespi M."/>
            <person name="Mangin B."/>
            <person name="Burke J.M."/>
            <person name="Salse J."/>
            <person name="Munos S."/>
            <person name="Vincourt P."/>
            <person name="Rieseberg L.H."/>
            <person name="Langlade N.B."/>
        </authorList>
    </citation>
    <scope>NUCLEOTIDE SEQUENCE [LARGE SCALE GENOMIC DNA]</scope>
    <source>
        <strain evidence="6">cv. SF193</strain>
    </source>
</reference>
<dbReference type="PANTHER" id="PTHR48006">
    <property type="entry name" value="LEUCINE-RICH REPEAT-CONTAINING PROTEIN DDB_G0281931-RELATED"/>
    <property type="match status" value="1"/>
</dbReference>
<dbReference type="InterPro" id="IPR032675">
    <property type="entry name" value="LRR_dom_sf"/>
</dbReference>
<dbReference type="STRING" id="4232.A0A251RTK7"/>
<protein>
    <submittedName>
        <fullName evidence="5">Putative leucine-rich repeat domain, L domain-like protein</fullName>
    </submittedName>
</protein>
<dbReference type="EMBL" id="CM007906">
    <property type="protein sequence ID" value="OTF87788.1"/>
    <property type="molecule type" value="Genomic_DNA"/>
</dbReference>
<dbReference type="Gene3D" id="3.80.10.10">
    <property type="entry name" value="Ribonuclease Inhibitor"/>
    <property type="match status" value="2"/>
</dbReference>
<keyword evidence="2" id="KW-0677">Repeat</keyword>
<dbReference type="Pfam" id="PF23598">
    <property type="entry name" value="LRR_14"/>
    <property type="match status" value="1"/>
</dbReference>
<feature type="domain" description="Disease resistance R13L4/SHOC-2-like LRR" evidence="4">
    <location>
        <begin position="85"/>
        <end position="210"/>
    </location>
</feature>
<dbReference type="OMA" id="RNCHITR"/>
<keyword evidence="3" id="KW-0732">Signal</keyword>
<evidence type="ECO:0000313" key="5">
    <source>
        <dbReference type="EMBL" id="OTF87788.1"/>
    </source>
</evidence>
<comment type="subcellular location">
    <subcellularLocation>
        <location evidence="1">Membrane</location>
        <topology evidence="1">Single-pass type I membrane protein</topology>
    </subcellularLocation>
</comment>
<dbReference type="PRINTS" id="PR00019">
    <property type="entry name" value="LEURICHRPT"/>
</dbReference>
<organism evidence="5 6">
    <name type="scientific">Helianthus annuus</name>
    <name type="common">Common sunflower</name>
    <dbReference type="NCBI Taxonomy" id="4232"/>
    <lineage>
        <taxon>Eukaryota</taxon>
        <taxon>Viridiplantae</taxon>
        <taxon>Streptophyta</taxon>
        <taxon>Embryophyta</taxon>
        <taxon>Tracheophyta</taxon>
        <taxon>Spermatophyta</taxon>
        <taxon>Magnoliopsida</taxon>
        <taxon>eudicotyledons</taxon>
        <taxon>Gunneridae</taxon>
        <taxon>Pentapetalae</taxon>
        <taxon>asterids</taxon>
        <taxon>campanulids</taxon>
        <taxon>Asterales</taxon>
        <taxon>Asteraceae</taxon>
        <taxon>Asteroideae</taxon>
        <taxon>Heliantheae alliance</taxon>
        <taxon>Heliantheae</taxon>
        <taxon>Helianthus</taxon>
    </lineage>
</organism>